<evidence type="ECO:0000256" key="4">
    <source>
        <dbReference type="ARBA" id="ARBA00023014"/>
    </source>
</evidence>
<dbReference type="GO" id="GO:0051536">
    <property type="term" value="F:iron-sulfur cluster binding"/>
    <property type="evidence" value="ECO:0007669"/>
    <property type="project" value="UniProtKB-KW"/>
</dbReference>
<evidence type="ECO:0000256" key="1">
    <source>
        <dbReference type="ARBA" id="ARBA00005806"/>
    </source>
</evidence>
<dbReference type="InterPro" id="IPR010327">
    <property type="entry name" value="FldB/FldC_alpha/beta"/>
</dbReference>
<protein>
    <submittedName>
        <fullName evidence="5">Benzoyl-CoA reductase</fullName>
    </submittedName>
</protein>
<reference evidence="5 6" key="1">
    <citation type="submission" date="2016-07" db="EMBL/GenBank/DDBJ databases">
        <title>Draft genome sequence of Prauserella sp. YIM 121212, isolated from alkaline soil.</title>
        <authorList>
            <person name="Ruckert C."/>
            <person name="Albersmeier A."/>
            <person name="Jiang C.-L."/>
            <person name="Jiang Y."/>
            <person name="Kalinowski J."/>
            <person name="Schneider O."/>
            <person name="Winkler A."/>
            <person name="Zotchev S.B."/>
        </authorList>
    </citation>
    <scope>NUCLEOTIDE SEQUENCE [LARGE SCALE GENOMIC DNA]</scope>
    <source>
        <strain evidence="5 6">YIM 121212</strain>
    </source>
</reference>
<dbReference type="RefSeq" id="WP_110343625.1">
    <property type="nucleotide sequence ID" value="NZ_JBHVKT010000009.1"/>
</dbReference>
<keyword evidence="3" id="KW-0408">Iron</keyword>
<dbReference type="Proteomes" id="UP000247892">
    <property type="component" value="Unassembled WGS sequence"/>
</dbReference>
<evidence type="ECO:0000313" key="6">
    <source>
        <dbReference type="Proteomes" id="UP000247892"/>
    </source>
</evidence>
<comment type="similarity">
    <text evidence="1">Belongs to the FldB/FldC dehydratase alpha/beta subunit family.</text>
</comment>
<dbReference type="EMBL" id="MASU01000021">
    <property type="protein sequence ID" value="PXY18415.1"/>
    <property type="molecule type" value="Genomic_DNA"/>
</dbReference>
<evidence type="ECO:0000313" key="5">
    <source>
        <dbReference type="EMBL" id="PXY18415.1"/>
    </source>
</evidence>
<comment type="caution">
    <text evidence="5">The sequence shown here is derived from an EMBL/GenBank/DDBJ whole genome shotgun (WGS) entry which is preliminary data.</text>
</comment>
<evidence type="ECO:0000256" key="2">
    <source>
        <dbReference type="ARBA" id="ARBA00022723"/>
    </source>
</evidence>
<dbReference type="Gene3D" id="3.40.50.11900">
    <property type="match status" value="1"/>
</dbReference>
<dbReference type="AlphaFoldDB" id="A0A318LAC2"/>
<organism evidence="5 6">
    <name type="scientific">Prauserella flavalba</name>
    <dbReference type="NCBI Taxonomy" id="1477506"/>
    <lineage>
        <taxon>Bacteria</taxon>
        <taxon>Bacillati</taxon>
        <taxon>Actinomycetota</taxon>
        <taxon>Actinomycetes</taxon>
        <taxon>Pseudonocardiales</taxon>
        <taxon>Pseudonocardiaceae</taxon>
        <taxon>Prauserella</taxon>
    </lineage>
</organism>
<proteinExistence type="inferred from homology"/>
<keyword evidence="4" id="KW-0411">Iron-sulfur</keyword>
<gene>
    <name evidence="5" type="ORF">BA062_35465</name>
</gene>
<evidence type="ECO:0000256" key="3">
    <source>
        <dbReference type="ARBA" id="ARBA00023004"/>
    </source>
</evidence>
<keyword evidence="2" id="KW-0479">Metal-binding</keyword>
<keyword evidence="6" id="KW-1185">Reference proteome</keyword>
<dbReference type="PANTHER" id="PTHR30548:SF4">
    <property type="entry name" value="SUBUNIT OF OXYGEN-SENSITIVE 2-HYDROXYISOCAPROYL-COA DEHYDRATASE"/>
    <property type="match status" value="1"/>
</dbReference>
<dbReference type="OrthoDB" id="3175226at2"/>
<dbReference type="Pfam" id="PF06050">
    <property type="entry name" value="HGD-D"/>
    <property type="match status" value="1"/>
</dbReference>
<accession>A0A318LAC2</accession>
<sequence length="441" mass="49600">MASLLEDKSNRLRMTGRGGELVGAYWDELFTARERGAQVVWYNGHALNPLFQAAGISWCHGEAFSARLAAQHLEGPAQLAGEEYGYVNELCSYSRTHLGCAVLTNDFGESETGIVDTVDQRELASRLPEPDFFVNGYQGCSTGQQWDQMSYRILGKKVPIFTLSLPYMFGSKPDAGYLVGEEWETATDYVVDQLEKLIEFLEVQTGRPFDHDKLGEIMSYIKAASQLRREAMALCMAKPAPATYWDWVASIAHINFMPAEQRLIDYFQGVKDEVADRLASGVAGVADERYRLYFDGIMNWNKLGWLARKFADADAAVICGRYTHQNFWQEPQLIDPENPLRGLAQHYLLCSNSQGFKTLKQAMTKDCDDYGIDGVIFHASRTCRAYTNHQHLLARVAENQLGIPTAFFEGDIADAAFYKDEILETRLAALLETIDAKRARN</sequence>
<name>A0A318LAC2_9PSEU</name>
<dbReference type="GO" id="GO:0046872">
    <property type="term" value="F:metal ion binding"/>
    <property type="evidence" value="ECO:0007669"/>
    <property type="project" value="UniProtKB-KW"/>
</dbReference>
<dbReference type="PANTHER" id="PTHR30548">
    <property type="entry name" value="2-HYDROXYGLUTARYL-COA DEHYDRATASE, D-COMPONENT-RELATED"/>
    <property type="match status" value="1"/>
</dbReference>
<dbReference type="GO" id="GO:0016836">
    <property type="term" value="F:hydro-lyase activity"/>
    <property type="evidence" value="ECO:0007669"/>
    <property type="project" value="UniProtKB-ARBA"/>
</dbReference>